<keyword evidence="5" id="KW-0378">Hydrolase</keyword>
<accession>A0A381SNI2</accession>
<evidence type="ECO:0000256" key="2">
    <source>
        <dbReference type="ARBA" id="ARBA00009077"/>
    </source>
</evidence>
<dbReference type="PANTHER" id="PTHR11808">
    <property type="entry name" value="TRANS-SULFURATION ENZYME FAMILY MEMBER"/>
    <property type="match status" value="1"/>
</dbReference>
<dbReference type="SUPFAM" id="SSF53383">
    <property type="entry name" value="PLP-dependent transferases"/>
    <property type="match status" value="1"/>
</dbReference>
<dbReference type="SUPFAM" id="SSF102712">
    <property type="entry name" value="JAB1/MPN domain"/>
    <property type="match status" value="1"/>
</dbReference>
<dbReference type="GO" id="GO:0046872">
    <property type="term" value="F:metal ion binding"/>
    <property type="evidence" value="ECO:0007669"/>
    <property type="project" value="UniProtKB-KW"/>
</dbReference>
<dbReference type="GO" id="GO:0008237">
    <property type="term" value="F:metallopeptidase activity"/>
    <property type="evidence" value="ECO:0007669"/>
    <property type="project" value="UniProtKB-KW"/>
</dbReference>
<dbReference type="InterPro" id="IPR015422">
    <property type="entry name" value="PyrdxlP-dep_Trfase_small"/>
</dbReference>
<dbReference type="InterPro" id="IPR015424">
    <property type="entry name" value="PyrdxlP-dep_Trfase"/>
</dbReference>
<keyword evidence="8" id="KW-0482">Metalloprotease</keyword>
<dbReference type="InterPro" id="IPR037518">
    <property type="entry name" value="MPN"/>
</dbReference>
<dbReference type="GO" id="GO:0019343">
    <property type="term" value="P:cysteine biosynthetic process via cystathionine"/>
    <property type="evidence" value="ECO:0007669"/>
    <property type="project" value="TreeGrafter"/>
</dbReference>
<evidence type="ECO:0000259" key="9">
    <source>
        <dbReference type="PROSITE" id="PS50249"/>
    </source>
</evidence>
<evidence type="ECO:0000313" key="10">
    <source>
        <dbReference type="EMBL" id="SVA04858.1"/>
    </source>
</evidence>
<dbReference type="EMBL" id="UINC01003272">
    <property type="protein sequence ID" value="SVA04858.1"/>
    <property type="molecule type" value="Genomic_DNA"/>
</dbReference>
<evidence type="ECO:0000256" key="6">
    <source>
        <dbReference type="ARBA" id="ARBA00022833"/>
    </source>
</evidence>
<evidence type="ECO:0000256" key="3">
    <source>
        <dbReference type="ARBA" id="ARBA00022670"/>
    </source>
</evidence>
<evidence type="ECO:0000256" key="7">
    <source>
        <dbReference type="ARBA" id="ARBA00022898"/>
    </source>
</evidence>
<feature type="domain" description="MPN" evidence="9">
    <location>
        <begin position="1"/>
        <end position="145"/>
    </location>
</feature>
<sequence>MVIPENILAQCHMHGVEAYPEETCGFIVGNREDQDSLETVLPMRNIMNELHEEDPEQYPRTARDGYMIDPREQMILERSLKKEGKEIKVIYHSHPDVGAYFSEKDKEDAMWNGKARYPGVTFLVCATTKGKPDGAILADFNENSGDFDITPVLPDSSSTSAGLVGGTYGVTGILPTIKFIHEWKNGDRQLEHGYFRFVPPRQVRDLQQELSARSNGRHALVYCSGRTALFELLVYLRESRPQTNLHFSINSTFLSESLHNLEIPCHLLDIENLIEPENLSAKQGDVLLLEMKDPETFLRKESEWFGNLKRLRVPVIIFAACPPDFEVWPGGLTYWVSNIKTPDSSSDIFGIEGGVILSNADRQIAELTEIRKRSGPILSARNAAVFLEFFRENKIDLKHISVLSGIENRQKVSSTESLISQRLCEWEHASSGFLFPSGMSAIFAVLNLLRKKEKPQVIVIGLLYSESYTLLMDSGLSSNWEAIFLGLAELERLPEILSDKTAMIITETITNPLGEVPDLEKIGNIANSFGVPFVVDSTLASPANCQPMDYGVDYVIHSTTKYLSGSNDHGGGVVLVKSNEDALALENFQKYWGLTISPLESVVLLECMQDFEERMERFNTNGTAIAKFLSEHSAVAHVYHASLPSHSSFSTAKKLLSGIGGVVSFTLKDESEEGLQNFHDKDFSAILKAPTLGSNQTLICPYPMLTHYFDTDQELEEIKLPRHLIRIAAGCEKDLAPIIRDLNSALLRTIR</sequence>
<dbReference type="AlphaFoldDB" id="A0A381SNI2"/>
<keyword evidence="7" id="KW-0663">Pyridoxal phosphate</keyword>
<dbReference type="GO" id="GO:0005737">
    <property type="term" value="C:cytoplasm"/>
    <property type="evidence" value="ECO:0007669"/>
    <property type="project" value="TreeGrafter"/>
</dbReference>
<dbReference type="CDD" id="cd08070">
    <property type="entry name" value="MPN_like"/>
    <property type="match status" value="1"/>
</dbReference>
<dbReference type="GO" id="GO:0030170">
    <property type="term" value="F:pyridoxal phosphate binding"/>
    <property type="evidence" value="ECO:0007669"/>
    <property type="project" value="InterPro"/>
</dbReference>
<dbReference type="Pfam" id="PF14464">
    <property type="entry name" value="Prok-JAB"/>
    <property type="match status" value="1"/>
</dbReference>
<comment type="cofactor">
    <cofactor evidence="1">
        <name>pyridoxal 5'-phosphate</name>
        <dbReference type="ChEBI" id="CHEBI:597326"/>
    </cofactor>
</comment>
<evidence type="ECO:0000256" key="5">
    <source>
        <dbReference type="ARBA" id="ARBA00022801"/>
    </source>
</evidence>
<dbReference type="InterPro" id="IPR000277">
    <property type="entry name" value="Cys/Met-Metab_PyrdxlP-dep_enz"/>
</dbReference>
<dbReference type="GO" id="GO:0004123">
    <property type="term" value="F:cystathionine gamma-lyase activity"/>
    <property type="evidence" value="ECO:0007669"/>
    <property type="project" value="TreeGrafter"/>
</dbReference>
<dbReference type="Pfam" id="PF01053">
    <property type="entry name" value="Cys_Met_Meta_PP"/>
    <property type="match status" value="1"/>
</dbReference>
<reference evidence="10" key="1">
    <citation type="submission" date="2018-05" db="EMBL/GenBank/DDBJ databases">
        <authorList>
            <person name="Lanie J.A."/>
            <person name="Ng W.-L."/>
            <person name="Kazmierczak K.M."/>
            <person name="Andrzejewski T.M."/>
            <person name="Davidsen T.M."/>
            <person name="Wayne K.J."/>
            <person name="Tettelin H."/>
            <person name="Glass J.I."/>
            <person name="Rusch D."/>
            <person name="Podicherti R."/>
            <person name="Tsui H.-C.T."/>
            <person name="Winkler M.E."/>
        </authorList>
    </citation>
    <scope>NUCLEOTIDE SEQUENCE</scope>
</reference>
<keyword evidence="3" id="KW-0645">Protease</keyword>
<gene>
    <name evidence="10" type="ORF">METZ01_LOCUS57712</name>
</gene>
<dbReference type="InterPro" id="IPR015421">
    <property type="entry name" value="PyrdxlP-dep_Trfase_major"/>
</dbReference>
<dbReference type="Gene3D" id="3.40.140.10">
    <property type="entry name" value="Cytidine Deaminase, domain 2"/>
    <property type="match status" value="1"/>
</dbReference>
<dbReference type="PROSITE" id="PS50249">
    <property type="entry name" value="MPN"/>
    <property type="match status" value="1"/>
</dbReference>
<dbReference type="InterPro" id="IPR028090">
    <property type="entry name" value="JAB_dom_prok"/>
</dbReference>
<evidence type="ECO:0000256" key="4">
    <source>
        <dbReference type="ARBA" id="ARBA00022723"/>
    </source>
</evidence>
<dbReference type="GO" id="GO:0019346">
    <property type="term" value="P:transsulfuration"/>
    <property type="evidence" value="ECO:0007669"/>
    <property type="project" value="InterPro"/>
</dbReference>
<dbReference type="Gene3D" id="3.90.1150.10">
    <property type="entry name" value="Aspartate Aminotransferase, domain 1"/>
    <property type="match status" value="1"/>
</dbReference>
<organism evidence="10">
    <name type="scientific">marine metagenome</name>
    <dbReference type="NCBI Taxonomy" id="408172"/>
    <lineage>
        <taxon>unclassified sequences</taxon>
        <taxon>metagenomes</taxon>
        <taxon>ecological metagenomes</taxon>
    </lineage>
</organism>
<protein>
    <recommendedName>
        <fullName evidence="9">MPN domain-containing protein</fullName>
    </recommendedName>
</protein>
<keyword evidence="4" id="KW-0479">Metal-binding</keyword>
<keyword evidence="6" id="KW-0862">Zinc</keyword>
<dbReference type="PANTHER" id="PTHR11808:SF15">
    <property type="entry name" value="CYSTATHIONINE GAMMA-LYASE"/>
    <property type="match status" value="1"/>
</dbReference>
<dbReference type="Gene3D" id="3.40.640.10">
    <property type="entry name" value="Type I PLP-dependent aspartate aminotransferase-like (Major domain)"/>
    <property type="match status" value="1"/>
</dbReference>
<dbReference type="GO" id="GO:0003962">
    <property type="term" value="F:cystathionine gamma-synthase activity"/>
    <property type="evidence" value="ECO:0007669"/>
    <property type="project" value="TreeGrafter"/>
</dbReference>
<evidence type="ECO:0000256" key="8">
    <source>
        <dbReference type="ARBA" id="ARBA00023049"/>
    </source>
</evidence>
<dbReference type="GO" id="GO:0006508">
    <property type="term" value="P:proteolysis"/>
    <property type="evidence" value="ECO:0007669"/>
    <property type="project" value="UniProtKB-KW"/>
</dbReference>
<name>A0A381SNI2_9ZZZZ</name>
<proteinExistence type="inferred from homology"/>
<comment type="similarity">
    <text evidence="2">Belongs to the trans-sulfuration enzymes family.</text>
</comment>
<evidence type="ECO:0000256" key="1">
    <source>
        <dbReference type="ARBA" id="ARBA00001933"/>
    </source>
</evidence>